<accession>A0ABX2ANS4</accession>
<evidence type="ECO:0000313" key="1">
    <source>
        <dbReference type="EMBL" id="NPD92207.1"/>
    </source>
</evidence>
<evidence type="ECO:0000313" key="2">
    <source>
        <dbReference type="Proteomes" id="UP000714420"/>
    </source>
</evidence>
<sequence>MRRFAAHEIVDGDCIYRLGVVETDDGIVSDIYPLDGEQPFTEWVGGTLTIIEENGKRKLKNNTI</sequence>
<proteinExistence type="predicted"/>
<comment type="caution">
    <text evidence="1">The sequence shown here is derived from an EMBL/GenBank/DDBJ whole genome shotgun (WGS) entry which is preliminary data.</text>
</comment>
<dbReference type="EMBL" id="JABKKF010000006">
    <property type="protein sequence ID" value="NPD92207.1"/>
    <property type="molecule type" value="Genomic_DNA"/>
</dbReference>
<reference evidence="1 2" key="1">
    <citation type="submission" date="2020-05" db="EMBL/GenBank/DDBJ databases">
        <title>Distinct polysaccharide utilization as determinants for interspecies competition between intestinal Prevotella spp.</title>
        <authorList>
            <person name="Galvez E.J.C."/>
            <person name="Iljazovic A."/>
            <person name="Strowig T."/>
        </authorList>
    </citation>
    <scope>NUCLEOTIDE SEQUENCE [LARGE SCALE GENOMIC DNA]</scope>
    <source>
        <strain evidence="1 2">PMUR</strain>
    </source>
</reference>
<gene>
    <name evidence="1" type="ORF">HPS56_07585</name>
</gene>
<protein>
    <submittedName>
        <fullName evidence="1">Uncharacterized protein</fullName>
    </submittedName>
</protein>
<dbReference type="Proteomes" id="UP000714420">
    <property type="component" value="Unassembled WGS sequence"/>
</dbReference>
<keyword evidence="2" id="KW-1185">Reference proteome</keyword>
<name>A0ABX2ANS4_9BACT</name>
<organism evidence="1 2">
    <name type="scientific">Xylanibacter muris</name>
    <dbReference type="NCBI Taxonomy" id="2736290"/>
    <lineage>
        <taxon>Bacteria</taxon>
        <taxon>Pseudomonadati</taxon>
        <taxon>Bacteroidota</taxon>
        <taxon>Bacteroidia</taxon>
        <taxon>Bacteroidales</taxon>
        <taxon>Prevotellaceae</taxon>
        <taxon>Xylanibacter</taxon>
    </lineage>
</organism>